<dbReference type="CDD" id="cd02947">
    <property type="entry name" value="TRX_family"/>
    <property type="match status" value="1"/>
</dbReference>
<sequence length="289" mass="31982">MSDALLASSAAAAALRLRLRRLAPPPRRLSSTPLLPHRTLLFDPNKPSPSSSSSASLYPSRGLRSIAAAASARSEAAPAPAPEKNLGGGEDDAPASIELVPIVSEAQFDRIVAEAHQLEESIVVVWMANWCRKCIYLKPKLEKLAADYYPRIRFYSVDVNTVPQRLVNCAGITKMPTIQLWNSSKKQAEVIGGHKAWLVIDEVREMIDNEDESHVILLSFAAVRHLCIFFVPSFPSYFEDIRSSVPRHKNGPIRLADDDGCQKELSWVTSIIHLRKDDEDSSMLSCKLI</sequence>
<evidence type="ECO:0000256" key="4">
    <source>
        <dbReference type="ARBA" id="ARBA00023284"/>
    </source>
</evidence>
<keyword evidence="3" id="KW-1015">Disulfide bond</keyword>
<evidence type="ECO:0000313" key="7">
    <source>
        <dbReference type="EMBL" id="CAD1830813.1"/>
    </source>
</evidence>
<dbReference type="PANTHER" id="PTHR47192:SF4">
    <property type="entry name" value="THIOREDOXIN-LIKE 3-2, CHLOROPLASTIC"/>
    <property type="match status" value="1"/>
</dbReference>
<dbReference type="InterPro" id="IPR013766">
    <property type="entry name" value="Thioredoxin_domain"/>
</dbReference>
<dbReference type="InterPro" id="IPR036249">
    <property type="entry name" value="Thioredoxin-like_sf"/>
</dbReference>
<evidence type="ECO:0000256" key="5">
    <source>
        <dbReference type="SAM" id="MobiDB-lite"/>
    </source>
</evidence>
<evidence type="ECO:0000256" key="1">
    <source>
        <dbReference type="ARBA" id="ARBA00022448"/>
    </source>
</evidence>
<dbReference type="InterPro" id="IPR044253">
    <property type="entry name" value="WCRKC1/2"/>
</dbReference>
<evidence type="ECO:0000259" key="6">
    <source>
        <dbReference type="PROSITE" id="PS51352"/>
    </source>
</evidence>
<proteinExistence type="predicted"/>
<evidence type="ECO:0000256" key="3">
    <source>
        <dbReference type="ARBA" id="ARBA00023157"/>
    </source>
</evidence>
<dbReference type="Pfam" id="PF00085">
    <property type="entry name" value="Thioredoxin"/>
    <property type="match status" value="1"/>
</dbReference>
<dbReference type="FunFam" id="3.40.30.10:FF:000245">
    <property type="entry name" value="Thioredoxin"/>
    <property type="match status" value="1"/>
</dbReference>
<protein>
    <recommendedName>
        <fullName evidence="6">Thioredoxin domain-containing protein</fullName>
    </recommendedName>
</protein>
<keyword evidence="4" id="KW-0676">Redox-active center</keyword>
<accession>A0A6V7PJH5</accession>
<keyword evidence="2" id="KW-0249">Electron transport</keyword>
<dbReference type="GO" id="GO:0009570">
    <property type="term" value="C:chloroplast stroma"/>
    <property type="evidence" value="ECO:0007669"/>
    <property type="project" value="InterPro"/>
</dbReference>
<dbReference type="SUPFAM" id="SSF52833">
    <property type="entry name" value="Thioredoxin-like"/>
    <property type="match status" value="1"/>
</dbReference>
<dbReference type="PANTHER" id="PTHR47192">
    <property type="entry name" value="THIOREDOXIN-LIKE 3-2, CHLOROPLASTIC"/>
    <property type="match status" value="1"/>
</dbReference>
<feature type="compositionally biased region" description="Low complexity" evidence="5">
    <location>
        <begin position="48"/>
        <end position="58"/>
    </location>
</feature>
<dbReference type="Gene3D" id="3.40.30.10">
    <property type="entry name" value="Glutaredoxin"/>
    <property type="match status" value="1"/>
</dbReference>
<dbReference type="EMBL" id="LR862148">
    <property type="protein sequence ID" value="CAD1830813.1"/>
    <property type="molecule type" value="Genomic_DNA"/>
</dbReference>
<keyword evidence="1" id="KW-0813">Transport</keyword>
<feature type="domain" description="Thioredoxin" evidence="6">
    <location>
        <begin position="75"/>
        <end position="212"/>
    </location>
</feature>
<dbReference type="AlphaFoldDB" id="A0A6V7PJH5"/>
<name>A0A6V7PJH5_ANACO</name>
<feature type="region of interest" description="Disordered" evidence="5">
    <location>
        <begin position="26"/>
        <end position="58"/>
    </location>
</feature>
<dbReference type="PROSITE" id="PS51352">
    <property type="entry name" value="THIOREDOXIN_2"/>
    <property type="match status" value="1"/>
</dbReference>
<evidence type="ECO:0000256" key="2">
    <source>
        <dbReference type="ARBA" id="ARBA00022982"/>
    </source>
</evidence>
<gene>
    <name evidence="7" type="ORF">CB5_LOCUS14024</name>
</gene>
<organism evidence="7">
    <name type="scientific">Ananas comosus var. bracteatus</name>
    <name type="common">red pineapple</name>
    <dbReference type="NCBI Taxonomy" id="296719"/>
    <lineage>
        <taxon>Eukaryota</taxon>
        <taxon>Viridiplantae</taxon>
        <taxon>Streptophyta</taxon>
        <taxon>Embryophyta</taxon>
        <taxon>Tracheophyta</taxon>
        <taxon>Spermatophyta</taxon>
        <taxon>Magnoliopsida</taxon>
        <taxon>Liliopsida</taxon>
        <taxon>Poales</taxon>
        <taxon>Bromeliaceae</taxon>
        <taxon>Bromelioideae</taxon>
        <taxon>Ananas</taxon>
    </lineage>
</organism>
<reference evidence="7" key="1">
    <citation type="submission" date="2020-07" db="EMBL/GenBank/DDBJ databases">
        <authorList>
            <person name="Lin J."/>
        </authorList>
    </citation>
    <scope>NUCLEOTIDE SEQUENCE</scope>
</reference>